<reference evidence="2 3" key="1">
    <citation type="submission" date="2024-09" db="EMBL/GenBank/DDBJ databases">
        <title>Chromosome-scale assembly of Riccia sorocarpa.</title>
        <authorList>
            <person name="Paukszto L."/>
        </authorList>
    </citation>
    <scope>NUCLEOTIDE SEQUENCE [LARGE SCALE GENOMIC DNA]</scope>
    <source>
        <strain evidence="2">LP-2024</strain>
        <tissue evidence="2">Aerial parts of the thallus</tissue>
    </source>
</reference>
<dbReference type="Proteomes" id="UP001633002">
    <property type="component" value="Unassembled WGS sequence"/>
</dbReference>
<dbReference type="AlphaFoldDB" id="A0ABD3GU37"/>
<gene>
    <name evidence="2" type="ORF">R1sor_000198</name>
</gene>
<sequence length="143" mass="15290">MADAVDSSDPHEMVDTVLQELEPGVTPSDSISTPAELADDPGPVSQTPAAGKIQPKRGNTAKKNGGSSSSQVSPLTTRARARQKAGLDKAQEAAVDPIEELETDSEVDRSDTNARRALWDLESTRSTESRPRAGDRLHTRVPF</sequence>
<feature type="compositionally biased region" description="Basic and acidic residues" evidence="1">
    <location>
        <begin position="106"/>
        <end position="143"/>
    </location>
</feature>
<comment type="caution">
    <text evidence="2">The sequence shown here is derived from an EMBL/GenBank/DDBJ whole genome shotgun (WGS) entry which is preliminary data.</text>
</comment>
<name>A0ABD3GU37_9MARC</name>
<feature type="region of interest" description="Disordered" evidence="1">
    <location>
        <begin position="1"/>
        <end position="143"/>
    </location>
</feature>
<protein>
    <submittedName>
        <fullName evidence="2">Uncharacterized protein</fullName>
    </submittedName>
</protein>
<keyword evidence="3" id="KW-1185">Reference proteome</keyword>
<organism evidence="2 3">
    <name type="scientific">Riccia sorocarpa</name>
    <dbReference type="NCBI Taxonomy" id="122646"/>
    <lineage>
        <taxon>Eukaryota</taxon>
        <taxon>Viridiplantae</taxon>
        <taxon>Streptophyta</taxon>
        <taxon>Embryophyta</taxon>
        <taxon>Marchantiophyta</taxon>
        <taxon>Marchantiopsida</taxon>
        <taxon>Marchantiidae</taxon>
        <taxon>Marchantiales</taxon>
        <taxon>Ricciaceae</taxon>
        <taxon>Riccia</taxon>
    </lineage>
</organism>
<evidence type="ECO:0000256" key="1">
    <source>
        <dbReference type="SAM" id="MobiDB-lite"/>
    </source>
</evidence>
<accession>A0ABD3GU37</accession>
<dbReference type="EMBL" id="JBJQOH010000006">
    <property type="protein sequence ID" value="KAL3682176.1"/>
    <property type="molecule type" value="Genomic_DNA"/>
</dbReference>
<evidence type="ECO:0000313" key="2">
    <source>
        <dbReference type="EMBL" id="KAL3682176.1"/>
    </source>
</evidence>
<evidence type="ECO:0000313" key="3">
    <source>
        <dbReference type="Proteomes" id="UP001633002"/>
    </source>
</evidence>
<proteinExistence type="predicted"/>
<feature type="compositionally biased region" description="Polar residues" evidence="1">
    <location>
        <begin position="61"/>
        <end position="76"/>
    </location>
</feature>